<evidence type="ECO:0000313" key="1">
    <source>
        <dbReference type="EMBL" id="KAG9225295.1"/>
    </source>
</evidence>
<comment type="caution">
    <text evidence="1">The sequence shown here is derived from an EMBL/GenBank/DDBJ whole genome shotgun (WGS) entry which is preliminary data.</text>
</comment>
<proteinExistence type="predicted"/>
<dbReference type="Proteomes" id="UP000824881">
    <property type="component" value="Unassembled WGS sequence"/>
</dbReference>
<protein>
    <submittedName>
        <fullName evidence="1">Uncharacterized protein</fullName>
    </submittedName>
</protein>
<keyword evidence="2" id="KW-1185">Reference proteome</keyword>
<organism evidence="1 2">
    <name type="scientific">Pleurotus cornucopiae</name>
    <name type="common">Cornucopia mushroom</name>
    <dbReference type="NCBI Taxonomy" id="5321"/>
    <lineage>
        <taxon>Eukaryota</taxon>
        <taxon>Fungi</taxon>
        <taxon>Dikarya</taxon>
        <taxon>Basidiomycota</taxon>
        <taxon>Agaricomycotina</taxon>
        <taxon>Agaricomycetes</taxon>
        <taxon>Agaricomycetidae</taxon>
        <taxon>Agaricales</taxon>
        <taxon>Pleurotineae</taxon>
        <taxon>Pleurotaceae</taxon>
        <taxon>Pleurotus</taxon>
    </lineage>
</organism>
<evidence type="ECO:0000313" key="2">
    <source>
        <dbReference type="Proteomes" id="UP000824881"/>
    </source>
</evidence>
<dbReference type="EMBL" id="WQMT02000002">
    <property type="protein sequence ID" value="KAG9225295.1"/>
    <property type="molecule type" value="Genomic_DNA"/>
</dbReference>
<reference evidence="1 2" key="1">
    <citation type="journal article" date="2021" name="Appl. Environ. Microbiol.">
        <title>Genetic linkage and physical mapping for an oyster mushroom Pleurotus cornucopiae and QTL analysis for the trait cap color.</title>
        <authorList>
            <person name="Zhang Y."/>
            <person name="Gao W."/>
            <person name="Sonnenberg A."/>
            <person name="Chen Q."/>
            <person name="Zhang J."/>
            <person name="Huang C."/>
        </authorList>
    </citation>
    <scope>NUCLEOTIDE SEQUENCE [LARGE SCALE GENOMIC DNA]</scope>
    <source>
        <strain evidence="1">CCMSSC00406</strain>
    </source>
</reference>
<sequence length="1506" mass="168157">MTSIKLGDEFLRVPKLDAAGNNWVTYRDRLMWAVDARGLLKHLDGTGSEPVNPVPVLASPVTDVQTTALNQWKEDLKEWHQGEAVVKQQIAGTIPDSLFMKIRSKGSAREIWETLAADFQKRSRLVAIDLRRQLQETRLAEKGDMRVHLAQLRSLREILASMGHPPDDDDFFAIILSSLPDSYENCISAINVSTGVSGEALPWESLTMTLTDEYDRRVIRTKTGKKDDKDAAFSAAGSSSKWKGKAQGGSKKLVECFNCHKKGHMKADCWSKGGGKEGQGPKGKGKGKEKDTANAGEDKGEGGSEQAAWVAMEEWDSSEDFDSDFELFTMSDSDADAELFEMSEDEMSPLSSPFVSDAKDEDDLPDLISIADSDSEDNRETLVNLEVPTPNHRMYTNYSTAFLAFEAAMLTRSSMIDMDVDLYDSGASNHMSGDRHRFVNFEEIPPHSITAANKQSFSAIGKGDMYVVLPNNGSFTRVLLRGVLFAPAMAMTLVSISRITKAGSSAVFKDDCCHLYDGNGKLLGSVPVKDGLYRVFTPQSLGQDYAGKVAEVLTINELHRRLGHVSHTAARDMVKKGLIHGVELDESSSATPCDACEYGKMTRKPIQREREETERAKALGDVVHGDLWGPASTETIGGRRYFFGLTDEFSRFSHVYLLRSKNEAFRFYKECEAWWKTQKGVTIKRFHSDRGGEFISDEFEEHLAKQGTTHRLTTHDTPEYNGIAERLNRTLMERVRAMFHDSGLPKFLWGETLHHAVYLKNRMPTRALGDTTPFEVVFGEKPNLAQTHPWGCKVRVHSRDPSKLDGRSSTERWVGIDQRSMAHRIYFADRRMVKVERNVKFNFAEEDEVPIGGEWEMMGNRQTQSEARPMPAPVTAPEIKHLPTEEKTDEVNHQSEPETDYLGPDFQPAAPETTEETGRTRRVRKESAYVRRLREGEGVASERPSAPLLPKGLQPAASDTASLAEDLGLVSTEDYAMASVMGGSEGLEPSYEEVRQRPDWPKWLEAIKKEIASLEKNGTWTLVDGPPNANVVDAKWVFRIKKNSSGEIEKYKARLVARGFTQIHGMDYYETYAPVAKLSSFRLFLAIAARNGWPVESFDFDSAFLNGILSEDEVVYLEQPPDFEYADRKAKVLRLHKALYGLKQGARNWYEAFCKAMADLGFCRTEADHGVFYLKTERGLVILAVHVDDCMITATKKELIEEFKKGMGKKYSFTDLGPIHWLLGIKVTRNLANHSISLSQHSYIDSILARHNFLDSKPSSIPMIPDKLLSRSQSPTSVTDIARMKNVPYCEAIGALMYVAMGTRPDIAFAVSTLAQFSDNPGWAHWEAVGLVFRYLLGTKNLELVYGGDQNGLVGYVDADGASQDHRRAISGYVFLVDGGAVSWMSKKQGLVTLSTTEAEYVAATHAAKEALWIRRLIGEVFGSLPHPTTMYSDSKSAIALTEDGHYHARTKHIDIRYHFIRYTIEAGSIRLLYCATDEMTADILTKALPSLKAKHFASALGLRTV</sequence>
<gene>
    <name evidence="1" type="ORF">CCMSSC00406_0009851</name>
</gene>
<accession>A0ACB7J4V4</accession>
<name>A0ACB7J4V4_PLECO</name>